<proteinExistence type="predicted"/>
<accession>A0A1H4NIU7</accession>
<reference evidence="2 3" key="1">
    <citation type="submission" date="2016-10" db="EMBL/GenBank/DDBJ databases">
        <authorList>
            <person name="de Groot N.N."/>
        </authorList>
    </citation>
    <scope>NUCLEOTIDE SEQUENCE [LARGE SCALE GENOMIC DNA]</scope>
    <source>
        <strain evidence="2 3">MT12</strain>
    </source>
</reference>
<dbReference type="Pfam" id="PF24746">
    <property type="entry name" value="DUF7694"/>
    <property type="match status" value="1"/>
</dbReference>
<feature type="domain" description="DUF7694" evidence="1">
    <location>
        <begin position="46"/>
        <end position="106"/>
    </location>
</feature>
<evidence type="ECO:0000313" key="3">
    <source>
        <dbReference type="Proteomes" id="UP000198992"/>
    </source>
</evidence>
<dbReference type="Proteomes" id="UP000198992">
    <property type="component" value="Unassembled WGS sequence"/>
</dbReference>
<sequence length="152" mass="17267">MRAILPEKLEFSRAVDCFGPNAGHNGRFLVQGPSGCQLQLISYDGEQSGWEQVSVSTGRRRSPNWLEMCFAKDLFWDEEECVVQYHPPLSQYVKNDRWCLHLWKPKHEQVPAPPSNLVGIVGVGPHEMKLWVDAQVAEIFARCQQSTGDLTK</sequence>
<evidence type="ECO:0000313" key="2">
    <source>
        <dbReference type="EMBL" id="SEB94805.1"/>
    </source>
</evidence>
<dbReference type="AlphaFoldDB" id="A0A1H4NIU7"/>
<organism evidence="2 3">
    <name type="scientific">Bradyrhizobium erythrophlei</name>
    <dbReference type="NCBI Taxonomy" id="1437360"/>
    <lineage>
        <taxon>Bacteria</taxon>
        <taxon>Pseudomonadati</taxon>
        <taxon>Pseudomonadota</taxon>
        <taxon>Alphaproteobacteria</taxon>
        <taxon>Hyphomicrobiales</taxon>
        <taxon>Nitrobacteraceae</taxon>
        <taxon>Bradyrhizobium</taxon>
    </lineage>
</organism>
<gene>
    <name evidence="2" type="ORF">SAMN05444164_0635</name>
</gene>
<protein>
    <recommendedName>
        <fullName evidence="1">DUF7694 domain-containing protein</fullName>
    </recommendedName>
</protein>
<dbReference type="InterPro" id="IPR056111">
    <property type="entry name" value="DUF7694"/>
</dbReference>
<evidence type="ECO:0000259" key="1">
    <source>
        <dbReference type="Pfam" id="PF24746"/>
    </source>
</evidence>
<name>A0A1H4NIU7_9BRAD</name>
<dbReference type="EMBL" id="FNTH01000001">
    <property type="protein sequence ID" value="SEB94805.1"/>
    <property type="molecule type" value="Genomic_DNA"/>
</dbReference>